<organism evidence="1">
    <name type="scientific">marine metagenome</name>
    <dbReference type="NCBI Taxonomy" id="408172"/>
    <lineage>
        <taxon>unclassified sequences</taxon>
        <taxon>metagenomes</taxon>
        <taxon>ecological metagenomes</taxon>
    </lineage>
</organism>
<gene>
    <name evidence="1" type="ORF">METZ01_LOCUS298742</name>
</gene>
<feature type="non-terminal residue" evidence="1">
    <location>
        <position position="30"/>
    </location>
</feature>
<dbReference type="EMBL" id="UINC01092370">
    <property type="protein sequence ID" value="SVC45888.1"/>
    <property type="molecule type" value="Genomic_DNA"/>
</dbReference>
<name>A0A382MBG2_9ZZZZ</name>
<accession>A0A382MBG2</accession>
<protein>
    <submittedName>
        <fullName evidence="1">Uncharacterized protein</fullName>
    </submittedName>
</protein>
<sequence>MKRSQVDLAGQPGLVEEGSLRLLVSVRSAA</sequence>
<evidence type="ECO:0000313" key="1">
    <source>
        <dbReference type="EMBL" id="SVC45888.1"/>
    </source>
</evidence>
<proteinExistence type="predicted"/>
<dbReference type="AlphaFoldDB" id="A0A382MBG2"/>
<reference evidence="1" key="1">
    <citation type="submission" date="2018-05" db="EMBL/GenBank/DDBJ databases">
        <authorList>
            <person name="Lanie J.A."/>
            <person name="Ng W.-L."/>
            <person name="Kazmierczak K.M."/>
            <person name="Andrzejewski T.M."/>
            <person name="Davidsen T.M."/>
            <person name="Wayne K.J."/>
            <person name="Tettelin H."/>
            <person name="Glass J.I."/>
            <person name="Rusch D."/>
            <person name="Podicherti R."/>
            <person name="Tsui H.-C.T."/>
            <person name="Winkler M.E."/>
        </authorList>
    </citation>
    <scope>NUCLEOTIDE SEQUENCE</scope>
</reference>